<dbReference type="PROSITE" id="PS50045">
    <property type="entry name" value="SIGMA54_INTERACT_4"/>
    <property type="match status" value="1"/>
</dbReference>
<keyword evidence="4 12" id="KW-0812">Transmembrane</keyword>
<dbReference type="GO" id="GO:0005524">
    <property type="term" value="F:ATP binding"/>
    <property type="evidence" value="ECO:0007669"/>
    <property type="project" value="UniProtKB-KW"/>
</dbReference>
<dbReference type="InterPro" id="IPR025662">
    <property type="entry name" value="Sigma_54_int_dom_ATP-bd_1"/>
</dbReference>
<feature type="transmembrane region" description="Helical" evidence="12">
    <location>
        <begin position="268"/>
        <end position="286"/>
    </location>
</feature>
<dbReference type="Gene3D" id="1.10.8.60">
    <property type="match status" value="1"/>
</dbReference>
<keyword evidence="8" id="KW-0805">Transcription regulation</keyword>
<dbReference type="Pfam" id="PF13185">
    <property type="entry name" value="GAF_2"/>
    <property type="match status" value="1"/>
</dbReference>
<evidence type="ECO:0000259" key="13">
    <source>
        <dbReference type="PROSITE" id="PS50045"/>
    </source>
</evidence>
<evidence type="ECO:0000256" key="7">
    <source>
        <dbReference type="ARBA" id="ARBA00022989"/>
    </source>
</evidence>
<feature type="transmembrane region" description="Helical" evidence="12">
    <location>
        <begin position="87"/>
        <end position="110"/>
    </location>
</feature>
<dbReference type="InterPro" id="IPR025944">
    <property type="entry name" value="Sigma_54_int_dom_CS"/>
</dbReference>
<dbReference type="PANTHER" id="PTHR43029:SF10">
    <property type="entry name" value="AMMONIUM TRANSPORTER MEP2"/>
    <property type="match status" value="1"/>
</dbReference>
<organism evidence="14">
    <name type="scientific">Thermodesulfovibrio obliviosus</name>
    <dbReference type="NCBI Taxonomy" id="3118332"/>
    <lineage>
        <taxon>Bacteria</taxon>
        <taxon>Pseudomonadati</taxon>
        <taxon>Nitrospirota</taxon>
        <taxon>Thermodesulfovibrionia</taxon>
        <taxon>Thermodesulfovibrionales</taxon>
        <taxon>Thermodesulfovibrionaceae</taxon>
        <taxon>Thermodesulfovibrio</taxon>
    </lineage>
</organism>
<keyword evidence="6" id="KW-0067">ATP-binding</keyword>
<evidence type="ECO:0000256" key="2">
    <source>
        <dbReference type="ARBA" id="ARBA00005887"/>
    </source>
</evidence>
<dbReference type="PROSITE" id="PS00675">
    <property type="entry name" value="SIGMA54_INTERACT_1"/>
    <property type="match status" value="1"/>
</dbReference>
<evidence type="ECO:0000313" key="14">
    <source>
        <dbReference type="EMBL" id="XCH48529.1"/>
    </source>
</evidence>
<feature type="transmembrane region" description="Helical" evidence="12">
    <location>
        <begin position="6"/>
        <end position="24"/>
    </location>
</feature>
<feature type="transmembrane region" description="Helical" evidence="12">
    <location>
        <begin position="31"/>
        <end position="51"/>
    </location>
</feature>
<dbReference type="Pfam" id="PF02954">
    <property type="entry name" value="HTH_8"/>
    <property type="match status" value="1"/>
</dbReference>
<reference evidence="14" key="1">
    <citation type="submission" date="2024-01" db="EMBL/GenBank/DDBJ databases">
        <title>The first autotrophic representatives of the genus Thermodesulfovibrio.</title>
        <authorList>
            <person name="Maltseva A.I."/>
            <person name="Elcheninov A.G."/>
            <person name="Kublanov I.V."/>
            <person name="Lebedinsky A.V."/>
            <person name="Frolov E.N."/>
        </authorList>
    </citation>
    <scope>NUCLEOTIDE SEQUENCE</scope>
    <source>
        <strain evidence="14">3462-1</strain>
    </source>
</reference>
<dbReference type="Pfam" id="PF25601">
    <property type="entry name" value="AAA_lid_14"/>
    <property type="match status" value="1"/>
</dbReference>
<feature type="transmembrane region" description="Helical" evidence="12">
    <location>
        <begin position="151"/>
        <end position="173"/>
    </location>
</feature>
<feature type="transmembrane region" description="Helical" evidence="12">
    <location>
        <begin position="185"/>
        <end position="202"/>
    </location>
</feature>
<keyword evidence="5" id="KW-0547">Nucleotide-binding</keyword>
<dbReference type="InterPro" id="IPR009057">
    <property type="entry name" value="Homeodomain-like_sf"/>
</dbReference>
<comment type="similarity">
    <text evidence="2">Belongs to the ammonia transporter channel (TC 1.A.11.2) family.</text>
</comment>
<dbReference type="InterPro" id="IPR003593">
    <property type="entry name" value="AAA+_ATPase"/>
</dbReference>
<evidence type="ECO:0000256" key="8">
    <source>
        <dbReference type="ARBA" id="ARBA00023015"/>
    </source>
</evidence>
<dbReference type="Pfam" id="PF00909">
    <property type="entry name" value="Ammonium_transp"/>
    <property type="match status" value="1"/>
</dbReference>
<dbReference type="SUPFAM" id="SSF111352">
    <property type="entry name" value="Ammonium transporter"/>
    <property type="match status" value="1"/>
</dbReference>
<dbReference type="Gene3D" id="1.10.10.60">
    <property type="entry name" value="Homeodomain-like"/>
    <property type="match status" value="1"/>
</dbReference>
<dbReference type="SUPFAM" id="SSF46689">
    <property type="entry name" value="Homeodomain-like"/>
    <property type="match status" value="1"/>
</dbReference>
<evidence type="ECO:0000256" key="1">
    <source>
        <dbReference type="ARBA" id="ARBA00004141"/>
    </source>
</evidence>
<dbReference type="Gene3D" id="1.10.3430.10">
    <property type="entry name" value="Ammonium transporter AmtB like domains"/>
    <property type="match status" value="1"/>
</dbReference>
<feature type="transmembrane region" description="Helical" evidence="12">
    <location>
        <begin position="340"/>
        <end position="364"/>
    </location>
</feature>
<dbReference type="GO" id="GO:0043565">
    <property type="term" value="F:sequence-specific DNA binding"/>
    <property type="evidence" value="ECO:0007669"/>
    <property type="project" value="InterPro"/>
</dbReference>
<dbReference type="AlphaFoldDB" id="A0AAU8H426"/>
<protein>
    <submittedName>
        <fullName evidence="14">Ammonium transporter</fullName>
    </submittedName>
</protein>
<dbReference type="SUPFAM" id="SSF52540">
    <property type="entry name" value="P-loop containing nucleoside triphosphate hydrolases"/>
    <property type="match status" value="1"/>
</dbReference>
<dbReference type="GO" id="GO:0008519">
    <property type="term" value="F:ammonium channel activity"/>
    <property type="evidence" value="ECO:0007669"/>
    <property type="project" value="InterPro"/>
</dbReference>
<proteinExistence type="inferred from homology"/>
<evidence type="ECO:0000256" key="9">
    <source>
        <dbReference type="ARBA" id="ARBA00023136"/>
    </source>
</evidence>
<dbReference type="PROSITE" id="PS00688">
    <property type="entry name" value="SIGMA54_INTERACT_3"/>
    <property type="match status" value="1"/>
</dbReference>
<feature type="transmembrane region" description="Helical" evidence="12">
    <location>
        <begin position="298"/>
        <end position="320"/>
    </location>
</feature>
<dbReference type="InterPro" id="IPR027417">
    <property type="entry name" value="P-loop_NTPase"/>
</dbReference>
<evidence type="ECO:0000256" key="4">
    <source>
        <dbReference type="ARBA" id="ARBA00022692"/>
    </source>
</evidence>
<keyword evidence="9 12" id="KW-0472">Membrane</keyword>
<dbReference type="GO" id="GO:0005886">
    <property type="term" value="C:plasma membrane"/>
    <property type="evidence" value="ECO:0007669"/>
    <property type="project" value="TreeGrafter"/>
</dbReference>
<dbReference type="SMART" id="SM00065">
    <property type="entry name" value="GAF"/>
    <property type="match status" value="1"/>
</dbReference>
<comment type="subcellular location">
    <subcellularLocation>
        <location evidence="1">Membrane</location>
        <topology evidence="1">Multi-pass membrane protein</topology>
    </subcellularLocation>
</comment>
<dbReference type="PROSITE" id="PS01219">
    <property type="entry name" value="AMMONIUM_TRANSP"/>
    <property type="match status" value="1"/>
</dbReference>
<dbReference type="InterPro" id="IPR001905">
    <property type="entry name" value="Ammonium_transpt"/>
</dbReference>
<gene>
    <name evidence="14" type="primary">amt</name>
    <name evidence="14" type="ORF">V4D31_09330</name>
</gene>
<feature type="transmembrane region" description="Helical" evidence="12">
    <location>
        <begin position="214"/>
        <end position="233"/>
    </location>
</feature>
<feature type="transmembrane region" description="Helical" evidence="12">
    <location>
        <begin position="117"/>
        <end position="139"/>
    </location>
</feature>
<dbReference type="InterPro" id="IPR003018">
    <property type="entry name" value="GAF"/>
</dbReference>
<dbReference type="Gene3D" id="3.40.50.300">
    <property type="entry name" value="P-loop containing nucleotide triphosphate hydrolases"/>
    <property type="match status" value="1"/>
</dbReference>
<evidence type="ECO:0000256" key="11">
    <source>
        <dbReference type="ARBA" id="ARBA00023177"/>
    </source>
</evidence>
<evidence type="ECO:0000256" key="3">
    <source>
        <dbReference type="ARBA" id="ARBA00022448"/>
    </source>
</evidence>
<dbReference type="InterPro" id="IPR018047">
    <property type="entry name" value="Ammonium_transpt_CS"/>
</dbReference>
<dbReference type="CDD" id="cd00009">
    <property type="entry name" value="AAA"/>
    <property type="match status" value="1"/>
</dbReference>
<dbReference type="PANTHER" id="PTHR43029">
    <property type="entry name" value="AMMONIUM TRANSPORTER MEP2"/>
    <property type="match status" value="1"/>
</dbReference>
<evidence type="ECO:0000256" key="12">
    <source>
        <dbReference type="SAM" id="Phobius"/>
    </source>
</evidence>
<dbReference type="InterPro" id="IPR029020">
    <property type="entry name" value="Ammonium/urea_transptr"/>
</dbReference>
<dbReference type="NCBIfam" id="TIGR00836">
    <property type="entry name" value="amt"/>
    <property type="match status" value="1"/>
</dbReference>
<accession>A0AAU8H426</accession>
<dbReference type="SMART" id="SM00382">
    <property type="entry name" value="AAA"/>
    <property type="match status" value="1"/>
</dbReference>
<dbReference type="InterPro" id="IPR002197">
    <property type="entry name" value="HTH_Fis"/>
</dbReference>
<keyword evidence="10" id="KW-0804">Transcription</keyword>
<keyword evidence="7 12" id="KW-1133">Transmembrane helix</keyword>
<keyword evidence="11" id="KW-0924">Ammonia transport</keyword>
<keyword evidence="3" id="KW-0813">Transport</keyword>
<feature type="domain" description="Sigma-54 factor interaction" evidence="13">
    <location>
        <begin position="551"/>
        <end position="778"/>
    </location>
</feature>
<dbReference type="InterPro" id="IPR002078">
    <property type="entry name" value="Sigma_54_int"/>
</dbReference>
<dbReference type="InterPro" id="IPR024041">
    <property type="entry name" value="NH4_transpt_AmtB-like_dom"/>
</dbReference>
<dbReference type="SUPFAM" id="SSF55781">
    <property type="entry name" value="GAF domain-like"/>
    <property type="match status" value="1"/>
</dbReference>
<dbReference type="FunFam" id="3.40.50.300:FF:000006">
    <property type="entry name" value="DNA-binding transcriptional regulator NtrC"/>
    <property type="match status" value="1"/>
</dbReference>
<evidence type="ECO:0000256" key="6">
    <source>
        <dbReference type="ARBA" id="ARBA00022840"/>
    </source>
</evidence>
<dbReference type="InterPro" id="IPR029016">
    <property type="entry name" value="GAF-like_dom_sf"/>
</dbReference>
<evidence type="ECO:0000256" key="5">
    <source>
        <dbReference type="ARBA" id="ARBA00022741"/>
    </source>
</evidence>
<name>A0AAU8H426_9BACT</name>
<dbReference type="InterPro" id="IPR058031">
    <property type="entry name" value="AAA_lid_NorR"/>
</dbReference>
<dbReference type="Pfam" id="PF00158">
    <property type="entry name" value="Sigma54_activat"/>
    <property type="match status" value="1"/>
</dbReference>
<sequence length="880" mass="97281">MDDCATALVMLMTVPGLALFYGGLAKKKDVLNTIAMSFVSYCLVSLLWVLYGYSLTFSGDFAGIIGYLDKAFLSGVKMNSLQGTIPEVLFCVFQLTFAAITVALISGAYIERMKFSAWVFFSVLWVSLVYVPVAHWVWGGGFLAKMGALDFAGGTVVHINAGIAALVGVLILGKRKNTLLLPNNLTIVALGAAVLWFGWFGFNAGSAAASNALAAQAFINTNTATAVAALAWMFTEWAVTKKPTVLGLTSGMIAGLVAITPAAGFVNIVGSIVIGAVAGFVCYFTVTAMKPKIGYDDALDVFGIHGVAGILGAILTGVFADPLVNETGKGLLYGNPGQLWTQSIAVLVTIVYTAIMTALIFFVLRIFMKVRVTEEEEITWLDLEKNLYSVLEILSKELDMRRGSIFLFDKKTEEISIVAAYGLTREEINRGKYRVGEGIVGKVIDTGLPMFIPDIEKEPQFLNKTGSRPNKRGISFLCVPIKIEDEILGVVSADRIYSDEMGEVDDDLRVLSIVASLIAQFLKLWESYKVMENENLLLKVQLKDRYNFPNLVGQSPSFQAVLKTVMKVAETDATVLLFGESGTGKELIAKTIHFQSKRVKGHFVAINCAAIPENLLEAELFGSEKGAFTGAVKRIGKFEQANAGTIFLDEVGELPLSLQPKLLRVLQERTVEPLGSSKTIKVDVRIIAATNKDLSEEIRKGTFREDLFWRLNVIPIYIPPLRDRKEDIPLLVEHYLKRFCKIYKKSVLIDEEALRMLVYYDWPGNVRELANTIERLVVMSESNKIKVYDLPDTVRGVFKIKSSFCGELKLPKEVEELERIRIMDTLPKFNYNIRKTAHALGLTERQLNYRIKKYGILIKKGVNLNDSDKLKILNQKVQEA</sequence>
<dbReference type="KEGG" id="tob:V4D31_09330"/>
<dbReference type="GO" id="GO:0006355">
    <property type="term" value="P:regulation of DNA-templated transcription"/>
    <property type="evidence" value="ECO:0007669"/>
    <property type="project" value="InterPro"/>
</dbReference>
<dbReference type="Gene3D" id="3.30.450.40">
    <property type="match status" value="1"/>
</dbReference>
<dbReference type="EMBL" id="CP144374">
    <property type="protein sequence ID" value="XCH48529.1"/>
    <property type="molecule type" value="Genomic_DNA"/>
</dbReference>
<evidence type="ECO:0000256" key="10">
    <source>
        <dbReference type="ARBA" id="ARBA00023163"/>
    </source>
</evidence>